<dbReference type="EMBL" id="BMAO01027752">
    <property type="protein sequence ID" value="GFR19428.1"/>
    <property type="molecule type" value="Genomic_DNA"/>
</dbReference>
<dbReference type="InterPro" id="IPR041373">
    <property type="entry name" value="RT_RNaseH"/>
</dbReference>
<keyword evidence="3" id="KW-0540">Nuclease</keyword>
<evidence type="ECO:0000256" key="3">
    <source>
        <dbReference type="ARBA" id="ARBA00022722"/>
    </source>
</evidence>
<gene>
    <name evidence="8" type="primary">g.511</name>
    <name evidence="8" type="ORF">TNCT_1011</name>
</gene>
<dbReference type="AlphaFoldDB" id="A0A8X6HB67"/>
<feature type="domain" description="Reverse transcriptase RNase H-like" evidence="7">
    <location>
        <begin position="12"/>
        <end position="72"/>
    </location>
</feature>
<keyword evidence="1" id="KW-0808">Transferase</keyword>
<sequence length="130" mass="14935">MKLVDGNGKPLPFSTNLTTALLQCPSYYRECFATYSAVQHFRYILEAQHRAIYTDHKLITYAFLQRRKKLSPVQLNQLSFVEQFTTDIQHTALTLTVLSPTSSLVSLQLHHPDLLFPLLNDAKFVVFCMD</sequence>
<dbReference type="OrthoDB" id="422540at2759"/>
<evidence type="ECO:0000256" key="1">
    <source>
        <dbReference type="ARBA" id="ARBA00022679"/>
    </source>
</evidence>
<keyword evidence="5" id="KW-0378">Hydrolase</keyword>
<dbReference type="GO" id="GO:0016787">
    <property type="term" value="F:hydrolase activity"/>
    <property type="evidence" value="ECO:0007669"/>
    <property type="project" value="UniProtKB-KW"/>
</dbReference>
<dbReference type="Pfam" id="PF17917">
    <property type="entry name" value="RT_RNaseH"/>
    <property type="match status" value="1"/>
</dbReference>
<keyword evidence="2" id="KW-0548">Nucleotidyltransferase</keyword>
<dbReference type="Proteomes" id="UP000887116">
    <property type="component" value="Unassembled WGS sequence"/>
</dbReference>
<keyword evidence="9" id="KW-1185">Reference proteome</keyword>
<evidence type="ECO:0000313" key="8">
    <source>
        <dbReference type="EMBL" id="GFR19428.1"/>
    </source>
</evidence>
<keyword evidence="4" id="KW-0255">Endonuclease</keyword>
<name>A0A8X6HB67_TRICU</name>
<evidence type="ECO:0000256" key="4">
    <source>
        <dbReference type="ARBA" id="ARBA00022759"/>
    </source>
</evidence>
<comment type="caution">
    <text evidence="8">The sequence shown here is derived from an EMBL/GenBank/DDBJ whole genome shotgun (WGS) entry which is preliminary data.</text>
</comment>
<evidence type="ECO:0000256" key="2">
    <source>
        <dbReference type="ARBA" id="ARBA00022695"/>
    </source>
</evidence>
<evidence type="ECO:0000256" key="6">
    <source>
        <dbReference type="ARBA" id="ARBA00022918"/>
    </source>
</evidence>
<organism evidence="8 9">
    <name type="scientific">Trichonephila clavata</name>
    <name type="common">Joro spider</name>
    <name type="synonym">Nephila clavata</name>
    <dbReference type="NCBI Taxonomy" id="2740835"/>
    <lineage>
        <taxon>Eukaryota</taxon>
        <taxon>Metazoa</taxon>
        <taxon>Ecdysozoa</taxon>
        <taxon>Arthropoda</taxon>
        <taxon>Chelicerata</taxon>
        <taxon>Arachnida</taxon>
        <taxon>Araneae</taxon>
        <taxon>Araneomorphae</taxon>
        <taxon>Entelegynae</taxon>
        <taxon>Araneoidea</taxon>
        <taxon>Nephilidae</taxon>
        <taxon>Trichonephila</taxon>
    </lineage>
</organism>
<evidence type="ECO:0000256" key="5">
    <source>
        <dbReference type="ARBA" id="ARBA00022801"/>
    </source>
</evidence>
<accession>A0A8X6HB67</accession>
<keyword evidence="6" id="KW-0695">RNA-directed DNA polymerase</keyword>
<reference evidence="8" key="1">
    <citation type="submission" date="2020-07" db="EMBL/GenBank/DDBJ databases">
        <title>Multicomponent nature underlies the extraordinary mechanical properties of spider dragline silk.</title>
        <authorList>
            <person name="Kono N."/>
            <person name="Nakamura H."/>
            <person name="Mori M."/>
            <person name="Yoshida Y."/>
            <person name="Ohtoshi R."/>
            <person name="Malay A.D."/>
            <person name="Moran D.A.P."/>
            <person name="Tomita M."/>
            <person name="Numata K."/>
            <person name="Arakawa K."/>
        </authorList>
    </citation>
    <scope>NUCLEOTIDE SEQUENCE</scope>
</reference>
<dbReference type="GO" id="GO:0004519">
    <property type="term" value="F:endonuclease activity"/>
    <property type="evidence" value="ECO:0007669"/>
    <property type="project" value="UniProtKB-KW"/>
</dbReference>
<dbReference type="SUPFAM" id="SSF56672">
    <property type="entry name" value="DNA/RNA polymerases"/>
    <property type="match status" value="1"/>
</dbReference>
<evidence type="ECO:0000313" key="9">
    <source>
        <dbReference type="Proteomes" id="UP000887116"/>
    </source>
</evidence>
<dbReference type="GO" id="GO:0003964">
    <property type="term" value="F:RNA-directed DNA polymerase activity"/>
    <property type="evidence" value="ECO:0007669"/>
    <property type="project" value="UniProtKB-KW"/>
</dbReference>
<proteinExistence type="predicted"/>
<protein>
    <submittedName>
        <fullName evidence="8">RT_RNaseH domain-containing protein</fullName>
    </submittedName>
</protein>
<dbReference type="InterPro" id="IPR043502">
    <property type="entry name" value="DNA/RNA_pol_sf"/>
</dbReference>
<evidence type="ECO:0000259" key="7">
    <source>
        <dbReference type="Pfam" id="PF17917"/>
    </source>
</evidence>